<accession>A0A2H9VRE4</accession>
<dbReference type="AlphaFoldDB" id="A0A2H9VRE4"/>
<dbReference type="OrthoDB" id="800084at2"/>
<evidence type="ECO:0000313" key="1">
    <source>
        <dbReference type="EMBL" id="PJJ83384.1"/>
    </source>
</evidence>
<organism evidence="1 2">
    <name type="scientific">Mucilaginibacter auburnensis</name>
    <dbReference type="NCBI Taxonomy" id="1457233"/>
    <lineage>
        <taxon>Bacteria</taxon>
        <taxon>Pseudomonadati</taxon>
        <taxon>Bacteroidota</taxon>
        <taxon>Sphingobacteriia</taxon>
        <taxon>Sphingobacteriales</taxon>
        <taxon>Sphingobacteriaceae</taxon>
        <taxon>Mucilaginibacter</taxon>
    </lineage>
</organism>
<dbReference type="RefSeq" id="WP_157799034.1">
    <property type="nucleotide sequence ID" value="NZ_PGFJ01000001.1"/>
</dbReference>
<comment type="caution">
    <text evidence="1">The sequence shown here is derived from an EMBL/GenBank/DDBJ whole genome shotgun (WGS) entry which is preliminary data.</text>
</comment>
<sequence length="49" mass="5607">MKNRKPAISKLVASFDNELRAILMSDLRAKKGTRNVFMKAIWTERLSVA</sequence>
<proteinExistence type="predicted"/>
<dbReference type="EMBL" id="PGFJ01000001">
    <property type="protein sequence ID" value="PJJ83384.1"/>
    <property type="molecule type" value="Genomic_DNA"/>
</dbReference>
<gene>
    <name evidence="1" type="ORF">CLV57_0365</name>
</gene>
<keyword evidence="2" id="KW-1185">Reference proteome</keyword>
<dbReference type="Proteomes" id="UP000242687">
    <property type="component" value="Unassembled WGS sequence"/>
</dbReference>
<name>A0A2H9VRE4_9SPHI</name>
<protein>
    <submittedName>
        <fullName evidence="1">Uncharacterized protein</fullName>
    </submittedName>
</protein>
<evidence type="ECO:0000313" key="2">
    <source>
        <dbReference type="Proteomes" id="UP000242687"/>
    </source>
</evidence>
<reference evidence="1 2" key="1">
    <citation type="submission" date="2017-11" db="EMBL/GenBank/DDBJ databases">
        <title>Genomic Encyclopedia of Archaeal and Bacterial Type Strains, Phase II (KMG-II): From Individual Species to Whole Genera.</title>
        <authorList>
            <person name="Goeker M."/>
        </authorList>
    </citation>
    <scope>NUCLEOTIDE SEQUENCE [LARGE SCALE GENOMIC DNA]</scope>
    <source>
        <strain evidence="1 2">DSM 28175</strain>
    </source>
</reference>